<evidence type="ECO:0000256" key="1">
    <source>
        <dbReference type="ARBA" id="ARBA00004651"/>
    </source>
</evidence>
<sequence length="329" mass="35766">MTLDTHQLAKDRGRHAITPRQLPPRAWFDVLRRFGGGFLDDHLMLVAAGVAYYSLLALFPAIALFVSIYGLISDPSKAADQALALSAVVPDDAAKFLYDEMTRVASTSAPKLGIASIIAFLVALWGSNRSMKAMFEALNVAYREKERRNILVINLLSLGFTFGFIFFAAMTLILVVAVPPLLEALRLPLVAELGLSLLRWPVLFGGMVAGTMLLYRYGPSRRPARLSWVTWGSVLAGVLWLLASGLISWYAASVADFGKTYGSLGAVILLQTWIWVTSLVVITGAKINAEAEHQTAVDTTSGRPRPLGERGAVVADSLGRVRPPKPKEE</sequence>
<dbReference type="Pfam" id="PF03631">
    <property type="entry name" value="Virul_fac_BrkB"/>
    <property type="match status" value="1"/>
</dbReference>
<reference evidence="7 8" key="1">
    <citation type="submission" date="2020-08" db="EMBL/GenBank/DDBJ databases">
        <title>Genomic Encyclopedia of Type Strains, Phase IV (KMG-IV): sequencing the most valuable type-strain genomes for metagenomic binning, comparative biology and taxonomic classification.</title>
        <authorList>
            <person name="Goeker M."/>
        </authorList>
    </citation>
    <scope>NUCLEOTIDE SEQUENCE [LARGE SCALE GENOMIC DNA]</scope>
    <source>
        <strain evidence="7 8">DSM 102850</strain>
    </source>
</reference>
<accession>A0A840I2D5</accession>
<evidence type="ECO:0000256" key="6">
    <source>
        <dbReference type="SAM" id="Phobius"/>
    </source>
</evidence>
<dbReference type="GO" id="GO:0005886">
    <property type="term" value="C:plasma membrane"/>
    <property type="evidence" value="ECO:0007669"/>
    <property type="project" value="UniProtKB-SubCell"/>
</dbReference>
<dbReference type="PIRSF" id="PIRSF035875">
    <property type="entry name" value="RNase_BN"/>
    <property type="match status" value="1"/>
</dbReference>
<feature type="transmembrane region" description="Helical" evidence="6">
    <location>
        <begin position="43"/>
        <end position="72"/>
    </location>
</feature>
<feature type="transmembrane region" description="Helical" evidence="6">
    <location>
        <begin position="264"/>
        <end position="285"/>
    </location>
</feature>
<comment type="subcellular location">
    <subcellularLocation>
        <location evidence="1">Cell membrane</location>
        <topology evidence="1">Multi-pass membrane protein</topology>
    </subcellularLocation>
</comment>
<protein>
    <submittedName>
        <fullName evidence="7">Membrane protein</fullName>
    </submittedName>
</protein>
<dbReference type="Proteomes" id="UP000563524">
    <property type="component" value="Unassembled WGS sequence"/>
</dbReference>
<evidence type="ECO:0000256" key="4">
    <source>
        <dbReference type="ARBA" id="ARBA00022989"/>
    </source>
</evidence>
<feature type="transmembrane region" description="Helical" evidence="6">
    <location>
        <begin position="149"/>
        <end position="178"/>
    </location>
</feature>
<evidence type="ECO:0000313" key="7">
    <source>
        <dbReference type="EMBL" id="MBB4658495.1"/>
    </source>
</evidence>
<feature type="transmembrane region" description="Helical" evidence="6">
    <location>
        <begin position="198"/>
        <end position="217"/>
    </location>
</feature>
<keyword evidence="5 6" id="KW-0472">Membrane</keyword>
<proteinExistence type="predicted"/>
<dbReference type="RefSeq" id="WP_183816367.1">
    <property type="nucleotide sequence ID" value="NZ_JACHOB010000001.1"/>
</dbReference>
<feature type="transmembrane region" description="Helical" evidence="6">
    <location>
        <begin position="109"/>
        <end position="128"/>
    </location>
</feature>
<name>A0A840I2D5_9PROT</name>
<comment type="caution">
    <text evidence="7">The sequence shown here is derived from an EMBL/GenBank/DDBJ whole genome shotgun (WGS) entry which is preliminary data.</text>
</comment>
<gene>
    <name evidence="7" type="ORF">GGQ59_000995</name>
</gene>
<dbReference type="AlphaFoldDB" id="A0A840I2D5"/>
<evidence type="ECO:0000256" key="3">
    <source>
        <dbReference type="ARBA" id="ARBA00022692"/>
    </source>
</evidence>
<evidence type="ECO:0000256" key="5">
    <source>
        <dbReference type="ARBA" id="ARBA00023136"/>
    </source>
</evidence>
<organism evidence="7 8">
    <name type="scientific">Parvularcula dongshanensis</name>
    <dbReference type="NCBI Taxonomy" id="1173995"/>
    <lineage>
        <taxon>Bacteria</taxon>
        <taxon>Pseudomonadati</taxon>
        <taxon>Pseudomonadota</taxon>
        <taxon>Alphaproteobacteria</taxon>
        <taxon>Parvularculales</taxon>
        <taxon>Parvularculaceae</taxon>
        <taxon>Parvularcula</taxon>
    </lineage>
</organism>
<dbReference type="EMBL" id="JACHOB010000001">
    <property type="protein sequence ID" value="MBB4658495.1"/>
    <property type="molecule type" value="Genomic_DNA"/>
</dbReference>
<keyword evidence="4 6" id="KW-1133">Transmembrane helix</keyword>
<dbReference type="InterPro" id="IPR017039">
    <property type="entry name" value="Virul_fac_BrkB"/>
</dbReference>
<dbReference type="PANTHER" id="PTHR30213:SF0">
    <property type="entry name" value="UPF0761 MEMBRANE PROTEIN YIHY"/>
    <property type="match status" value="1"/>
</dbReference>
<keyword evidence="8" id="KW-1185">Reference proteome</keyword>
<dbReference type="PANTHER" id="PTHR30213">
    <property type="entry name" value="INNER MEMBRANE PROTEIN YHJD"/>
    <property type="match status" value="1"/>
</dbReference>
<keyword evidence="3 6" id="KW-0812">Transmembrane</keyword>
<evidence type="ECO:0000256" key="2">
    <source>
        <dbReference type="ARBA" id="ARBA00022475"/>
    </source>
</evidence>
<keyword evidence="2" id="KW-1003">Cell membrane</keyword>
<dbReference type="NCBIfam" id="TIGR00765">
    <property type="entry name" value="yihY_not_rbn"/>
    <property type="match status" value="1"/>
</dbReference>
<feature type="transmembrane region" description="Helical" evidence="6">
    <location>
        <begin position="229"/>
        <end position="252"/>
    </location>
</feature>
<evidence type="ECO:0000313" key="8">
    <source>
        <dbReference type="Proteomes" id="UP000563524"/>
    </source>
</evidence>